<feature type="non-terminal residue" evidence="1">
    <location>
        <position position="1"/>
    </location>
</feature>
<evidence type="ECO:0000313" key="2">
    <source>
        <dbReference type="Proteomes" id="UP000221165"/>
    </source>
</evidence>
<dbReference type="Proteomes" id="UP000221165">
    <property type="component" value="Unassembled WGS sequence"/>
</dbReference>
<feature type="non-terminal residue" evidence="1">
    <location>
        <position position="53"/>
    </location>
</feature>
<dbReference type="VEuPathDB" id="ToxoDB:CSUI_004964"/>
<dbReference type="AlphaFoldDB" id="A0A2C6KZA4"/>
<accession>A0A2C6KZA4</accession>
<reference evidence="1 2" key="1">
    <citation type="journal article" date="2017" name="Int. J. Parasitol.">
        <title>The genome of the protozoan parasite Cystoisospora suis and a reverse vaccinology approach to identify vaccine candidates.</title>
        <authorList>
            <person name="Palmieri N."/>
            <person name="Shrestha A."/>
            <person name="Ruttkowski B."/>
            <person name="Beck T."/>
            <person name="Vogl C."/>
            <person name="Tomley F."/>
            <person name="Blake D.P."/>
            <person name="Joachim A."/>
        </authorList>
    </citation>
    <scope>NUCLEOTIDE SEQUENCE [LARGE SCALE GENOMIC DNA]</scope>
    <source>
        <strain evidence="1 2">Wien I</strain>
    </source>
</reference>
<evidence type="ECO:0000313" key="1">
    <source>
        <dbReference type="EMBL" id="PHJ21194.1"/>
    </source>
</evidence>
<proteinExistence type="predicted"/>
<dbReference type="RefSeq" id="XP_067922878.1">
    <property type="nucleotide sequence ID" value="XM_068065145.1"/>
</dbReference>
<sequence length="53" mass="5922">GETRRNAGRMRKSELLHSAHNLLAAGRADTTYQRAEARHPTTLLELFSKSDSV</sequence>
<dbReference type="EMBL" id="MIGC01002382">
    <property type="protein sequence ID" value="PHJ21194.1"/>
    <property type="molecule type" value="Genomic_DNA"/>
</dbReference>
<protein>
    <submittedName>
        <fullName evidence="1">Uncharacterized protein</fullName>
    </submittedName>
</protein>
<comment type="caution">
    <text evidence="1">The sequence shown here is derived from an EMBL/GenBank/DDBJ whole genome shotgun (WGS) entry which is preliminary data.</text>
</comment>
<organism evidence="1 2">
    <name type="scientific">Cystoisospora suis</name>
    <dbReference type="NCBI Taxonomy" id="483139"/>
    <lineage>
        <taxon>Eukaryota</taxon>
        <taxon>Sar</taxon>
        <taxon>Alveolata</taxon>
        <taxon>Apicomplexa</taxon>
        <taxon>Conoidasida</taxon>
        <taxon>Coccidia</taxon>
        <taxon>Eucoccidiorida</taxon>
        <taxon>Eimeriorina</taxon>
        <taxon>Sarcocystidae</taxon>
        <taxon>Cystoisospora</taxon>
    </lineage>
</organism>
<gene>
    <name evidence="1" type="ORF">CSUI_004964</name>
</gene>
<name>A0A2C6KZA4_9APIC</name>
<keyword evidence="2" id="KW-1185">Reference proteome</keyword>
<dbReference type="GeneID" id="94428356"/>